<protein>
    <recommendedName>
        <fullName evidence="4">diguanylate cyclase</fullName>
        <ecNumber evidence="4">2.7.7.65</ecNumber>
    </recommendedName>
</protein>
<evidence type="ECO:0000259" key="10">
    <source>
        <dbReference type="PROSITE" id="PS50887"/>
    </source>
</evidence>
<dbReference type="InterPro" id="IPR033479">
    <property type="entry name" value="dCache_1"/>
</dbReference>
<dbReference type="OrthoDB" id="9812260at2"/>
<dbReference type="InterPro" id="IPR050469">
    <property type="entry name" value="Diguanylate_Cyclase"/>
</dbReference>
<dbReference type="Gene3D" id="3.30.450.20">
    <property type="entry name" value="PAS domain"/>
    <property type="match status" value="1"/>
</dbReference>
<dbReference type="STRING" id="226910.UCMB321_2712"/>
<dbReference type="SUPFAM" id="SSF55073">
    <property type="entry name" value="Nucleotide cyclase"/>
    <property type="match status" value="1"/>
</dbReference>
<evidence type="ECO:0000256" key="6">
    <source>
        <dbReference type="ARBA" id="ARBA00022692"/>
    </source>
</evidence>
<dbReference type="CDD" id="cd01949">
    <property type="entry name" value="GGDEF"/>
    <property type="match status" value="1"/>
</dbReference>
<evidence type="ECO:0000256" key="1">
    <source>
        <dbReference type="ARBA" id="ARBA00001946"/>
    </source>
</evidence>
<keyword evidence="6" id="KW-0812">Transmembrane</keyword>
<dbReference type="Gene3D" id="3.30.70.270">
    <property type="match status" value="1"/>
</dbReference>
<keyword evidence="7" id="KW-1133">Transmembrane helix</keyword>
<comment type="catalytic activity">
    <reaction evidence="9">
        <text>2 GTP = 3',3'-c-di-GMP + 2 diphosphate</text>
        <dbReference type="Rhea" id="RHEA:24898"/>
        <dbReference type="ChEBI" id="CHEBI:33019"/>
        <dbReference type="ChEBI" id="CHEBI:37565"/>
        <dbReference type="ChEBI" id="CHEBI:58805"/>
        <dbReference type="EC" id="2.7.7.65"/>
    </reaction>
</comment>
<dbReference type="GO" id="GO:1902201">
    <property type="term" value="P:negative regulation of bacterial-type flagellum-dependent cell motility"/>
    <property type="evidence" value="ECO:0007669"/>
    <property type="project" value="TreeGrafter"/>
</dbReference>
<dbReference type="Pfam" id="PF02743">
    <property type="entry name" value="dCache_1"/>
    <property type="match status" value="1"/>
</dbReference>
<feature type="domain" description="GGDEF" evidence="10">
    <location>
        <begin position="387"/>
        <end position="517"/>
    </location>
</feature>
<comment type="subcellular location">
    <subcellularLocation>
        <location evidence="2">Cell inner membrane</location>
    </subcellularLocation>
    <subcellularLocation>
        <location evidence="3">Cell membrane</location>
        <topology evidence="3">Multi-pass membrane protein</topology>
    </subcellularLocation>
</comment>
<dbReference type="RefSeq" id="WP_040067512.1">
    <property type="nucleotide sequence ID" value="NZ_JXDG01000035.1"/>
</dbReference>
<comment type="cofactor">
    <cofactor evidence="1">
        <name>Mg(2+)</name>
        <dbReference type="ChEBI" id="CHEBI:18420"/>
    </cofactor>
</comment>
<dbReference type="PROSITE" id="PS50887">
    <property type="entry name" value="GGDEF"/>
    <property type="match status" value="1"/>
</dbReference>
<evidence type="ECO:0000313" key="12">
    <source>
        <dbReference type="Proteomes" id="UP000031535"/>
    </source>
</evidence>
<reference evidence="11 12" key="1">
    <citation type="submission" date="2015-01" db="EMBL/GenBank/DDBJ databases">
        <title>Complete genome of Pseudomonas batumici UCM B-321 producer of the batumin antibiotic with strong antistaphilococcal and potential anticancer activity.</title>
        <authorList>
            <person name="Klochko V.V."/>
            <person name="Zelena L.B."/>
            <person name="Elena K.A."/>
            <person name="Reva O.N."/>
        </authorList>
    </citation>
    <scope>NUCLEOTIDE SEQUENCE [LARGE SCALE GENOMIC DNA]</scope>
    <source>
        <strain evidence="11 12">UCM B-321</strain>
    </source>
</reference>
<dbReference type="AlphaFoldDB" id="A0A0C2I2Y6"/>
<dbReference type="FunFam" id="3.30.70.270:FF:000001">
    <property type="entry name" value="Diguanylate cyclase domain protein"/>
    <property type="match status" value="1"/>
</dbReference>
<dbReference type="Pfam" id="PF00990">
    <property type="entry name" value="GGDEF"/>
    <property type="match status" value="1"/>
</dbReference>
<name>A0A0C2I2Y6_9PSED</name>
<dbReference type="SMART" id="SM00267">
    <property type="entry name" value="GGDEF"/>
    <property type="match status" value="1"/>
</dbReference>
<keyword evidence="12" id="KW-1185">Reference proteome</keyword>
<dbReference type="InterPro" id="IPR029151">
    <property type="entry name" value="Sensor-like_sf"/>
</dbReference>
<dbReference type="CDD" id="cd12914">
    <property type="entry name" value="PDC1_DGC_like"/>
    <property type="match status" value="1"/>
</dbReference>
<evidence type="ECO:0000256" key="3">
    <source>
        <dbReference type="ARBA" id="ARBA00004651"/>
    </source>
</evidence>
<dbReference type="NCBIfam" id="TIGR00254">
    <property type="entry name" value="GGDEF"/>
    <property type="match status" value="1"/>
</dbReference>
<evidence type="ECO:0000256" key="5">
    <source>
        <dbReference type="ARBA" id="ARBA00022475"/>
    </source>
</evidence>
<keyword evidence="5" id="KW-1003">Cell membrane</keyword>
<dbReference type="InterPro" id="IPR029787">
    <property type="entry name" value="Nucleotide_cyclase"/>
</dbReference>
<dbReference type="PANTHER" id="PTHR45138:SF9">
    <property type="entry name" value="DIGUANYLATE CYCLASE DGCM-RELATED"/>
    <property type="match status" value="1"/>
</dbReference>
<dbReference type="GO" id="GO:0052621">
    <property type="term" value="F:diguanylate cyclase activity"/>
    <property type="evidence" value="ECO:0007669"/>
    <property type="project" value="UniProtKB-EC"/>
</dbReference>
<sequence>MPRIDLRRLILLLSLSVVTLTAGNLFFASYQTQRNFLMAQTLEANRIYAVKLASTTENFLKLTQQQLAFSAALLPEIWDQPEKLWQETHRLRRETNSFNSVTVIRADGKIIAASPSYMNLTGTFSSSEGFRQATSRRQPNISQPYIGSSNHLMIQISHPVFDADGNYLGYLGAGIYLNEPNILHSLLGEQYYRDGTYLYVVDTQGRLIYHQDPTRVGDVVKGNPAIDAVIAGQTGSLQLNNSQGIDMLTGYAPVPRIGWGVISQRPTAVTLEGLQRLMLEVAGYAVPLLLLSLLGIWWISTLITKPLWQLANSTQYWGSSTAAQSVSKVRAWYYEAAQLKNAMQKALMSLHQQLGRLNQENVTDPLTGLTNRRGLQLILEDWENRRQPFSVLALDIDHFKQVNDSYGHSAGDLVLQHLAQQMRRHSRESDVLCRHGGEEFLMLLPGTPPSQAIQVAERLRAAMAYTESPNGIPVTVSLGVASWPQARKTVALVLKEADQALYRAKESGRNRVVHADQDMPPDDANG</sequence>
<dbReference type="GO" id="GO:0043709">
    <property type="term" value="P:cell adhesion involved in single-species biofilm formation"/>
    <property type="evidence" value="ECO:0007669"/>
    <property type="project" value="TreeGrafter"/>
</dbReference>
<dbReference type="InterPro" id="IPR000160">
    <property type="entry name" value="GGDEF_dom"/>
</dbReference>
<organism evidence="11 12">
    <name type="scientific">Pseudomonas batumici</name>
    <dbReference type="NCBI Taxonomy" id="226910"/>
    <lineage>
        <taxon>Bacteria</taxon>
        <taxon>Pseudomonadati</taxon>
        <taxon>Pseudomonadota</taxon>
        <taxon>Gammaproteobacteria</taxon>
        <taxon>Pseudomonadales</taxon>
        <taxon>Pseudomonadaceae</taxon>
        <taxon>Pseudomonas</taxon>
    </lineage>
</organism>
<evidence type="ECO:0000256" key="8">
    <source>
        <dbReference type="ARBA" id="ARBA00023136"/>
    </source>
</evidence>
<comment type="caution">
    <text evidence="11">The sequence shown here is derived from an EMBL/GenBank/DDBJ whole genome shotgun (WGS) entry which is preliminary data.</text>
</comment>
<accession>A0A0C2I2Y6</accession>
<proteinExistence type="predicted"/>
<dbReference type="InterPro" id="IPR043128">
    <property type="entry name" value="Rev_trsase/Diguanyl_cyclase"/>
</dbReference>
<dbReference type="EMBL" id="JXDG01000035">
    <property type="protein sequence ID" value="KIH83586.1"/>
    <property type="molecule type" value="Genomic_DNA"/>
</dbReference>
<evidence type="ECO:0000256" key="2">
    <source>
        <dbReference type="ARBA" id="ARBA00004533"/>
    </source>
</evidence>
<dbReference type="SUPFAM" id="SSF103190">
    <property type="entry name" value="Sensory domain-like"/>
    <property type="match status" value="2"/>
</dbReference>
<dbReference type="PATRIC" id="fig|226910.6.peg.2702"/>
<evidence type="ECO:0000256" key="4">
    <source>
        <dbReference type="ARBA" id="ARBA00012528"/>
    </source>
</evidence>
<dbReference type="EC" id="2.7.7.65" evidence="4"/>
<keyword evidence="8" id="KW-0472">Membrane</keyword>
<dbReference type="PANTHER" id="PTHR45138">
    <property type="entry name" value="REGULATORY COMPONENTS OF SENSORY TRANSDUCTION SYSTEM"/>
    <property type="match status" value="1"/>
</dbReference>
<dbReference type="Proteomes" id="UP000031535">
    <property type="component" value="Unassembled WGS sequence"/>
</dbReference>
<evidence type="ECO:0000256" key="9">
    <source>
        <dbReference type="ARBA" id="ARBA00034247"/>
    </source>
</evidence>
<gene>
    <name evidence="11" type="ORF">UCMB321_2712</name>
</gene>
<evidence type="ECO:0000313" key="11">
    <source>
        <dbReference type="EMBL" id="KIH83586.1"/>
    </source>
</evidence>
<evidence type="ECO:0000256" key="7">
    <source>
        <dbReference type="ARBA" id="ARBA00022989"/>
    </source>
</evidence>
<dbReference type="GO" id="GO:0005886">
    <property type="term" value="C:plasma membrane"/>
    <property type="evidence" value="ECO:0007669"/>
    <property type="project" value="UniProtKB-SubCell"/>
</dbReference>
<dbReference type="CDD" id="cd18774">
    <property type="entry name" value="PDC2_HK_sensor"/>
    <property type="match status" value="1"/>
</dbReference>